<proteinExistence type="inferred from homology"/>
<dbReference type="GO" id="GO:0000077">
    <property type="term" value="P:DNA damage checkpoint signaling"/>
    <property type="evidence" value="ECO:0007669"/>
    <property type="project" value="TreeGrafter"/>
</dbReference>
<dbReference type="GO" id="GO:0005634">
    <property type="term" value="C:nucleus"/>
    <property type="evidence" value="ECO:0007669"/>
    <property type="project" value="UniProtKB-SubCell"/>
</dbReference>
<dbReference type="InterPro" id="IPR025789">
    <property type="entry name" value="DOT1_dom"/>
</dbReference>
<dbReference type="EMBL" id="CAMKVN010006120">
    <property type="protein sequence ID" value="CAI2189904.1"/>
    <property type="molecule type" value="Genomic_DNA"/>
</dbReference>
<evidence type="ECO:0000256" key="2">
    <source>
        <dbReference type="ARBA" id="ARBA00012190"/>
    </source>
</evidence>
<dbReference type="OrthoDB" id="443402at2759"/>
<comment type="miscellaneous">
    <text evidence="11">In contrast to other lysine histone methyltransferases, it does not contain a SET domain, suggesting the existence of another mechanism for methylation of lysine residues of histones.</text>
</comment>
<dbReference type="PANTHER" id="PTHR21451:SF0">
    <property type="entry name" value="HISTONE-LYSINE N-METHYLTRANSFERASE, H3 LYSINE-79 SPECIFIC"/>
    <property type="match status" value="1"/>
</dbReference>
<dbReference type="FunFam" id="3.40.50.150:FF:000033">
    <property type="entry name" value="Histone-lysine N-methyltransferase, H3 lysine-79 specific"/>
    <property type="match status" value="1"/>
</dbReference>
<evidence type="ECO:0000256" key="12">
    <source>
        <dbReference type="SAM" id="MobiDB-lite"/>
    </source>
</evidence>
<comment type="function">
    <text evidence="11">Histone methyltransferase that specifically trimethylates histone H3 to form H3K79me3. This methylation is required for telomere silencing and for the pachytene checkpoint during the meiotic cell cycle by allowing the recruitment of RAD9 to double strand breaks. Nucleosomes are preferred as substrate compared to free histone.</text>
</comment>
<name>A0A9W4T1W2_9GLOM</name>
<evidence type="ECO:0000313" key="15">
    <source>
        <dbReference type="Proteomes" id="UP001153678"/>
    </source>
</evidence>
<reference evidence="14" key="1">
    <citation type="submission" date="2022-08" db="EMBL/GenBank/DDBJ databases">
        <authorList>
            <person name="Kallberg Y."/>
            <person name="Tangrot J."/>
            <person name="Rosling A."/>
        </authorList>
    </citation>
    <scope>NUCLEOTIDE SEQUENCE</scope>
    <source>
        <strain evidence="14">Wild A</strain>
    </source>
</reference>
<keyword evidence="4 11" id="KW-0489">Methyltransferase</keyword>
<evidence type="ECO:0000256" key="9">
    <source>
        <dbReference type="ARBA" id="ARBA00029821"/>
    </source>
</evidence>
<dbReference type="Gene3D" id="1.10.260.170">
    <property type="match status" value="1"/>
</dbReference>
<dbReference type="PROSITE" id="PS51569">
    <property type="entry name" value="DOT1"/>
    <property type="match status" value="1"/>
</dbReference>
<evidence type="ECO:0000256" key="1">
    <source>
        <dbReference type="ARBA" id="ARBA00004123"/>
    </source>
</evidence>
<dbReference type="EC" id="2.1.1.360" evidence="2 11"/>
<keyword evidence="6 11" id="KW-0949">S-adenosyl-L-methionine</keyword>
<feature type="compositionally biased region" description="Polar residues" evidence="12">
    <location>
        <begin position="65"/>
        <end position="79"/>
    </location>
</feature>
<keyword evidence="8 11" id="KW-0539">Nucleus</keyword>
<evidence type="ECO:0000256" key="5">
    <source>
        <dbReference type="ARBA" id="ARBA00022679"/>
    </source>
</evidence>
<keyword evidence="7 11" id="KW-0156">Chromatin regulator</keyword>
<dbReference type="Gene3D" id="3.40.50.150">
    <property type="entry name" value="Vaccinia Virus protein VP39"/>
    <property type="match status" value="1"/>
</dbReference>
<gene>
    <name evidence="14" type="ORF">FWILDA_LOCUS14310</name>
</gene>
<sequence>MGDKNNNKRKRTYSSSTENSGSKKNKREPGEKMLEKKKIEKKLEKNDEKRNGERKNSLPRRPNVDQENQNGCRSHSSSAHPGVFLNSYDLVLELDTFANQSSSKQRNKKNTYCYTKYIIYPSGQKEKFALASSSKFEYDPVDELFRFVETFIFYFINNGVKTDDEVDEHSDPKPHTDIQKRFTYSKEGKIRNQNSIYRDLRSSLRTKRKDKFIEAIKSFNSQMDDLVQNNDLESFLKVRRPESCFLEFMLEQIYARCCSETHLPNITKAKSFSDATYGELQFALVEEMIQKAGINSNSTFIDLGCGIGNIVIHINARIGCDSYGVESNEARFDIADRQVNEYKGRMALWGLDQTGTVEVKKADFLNSDYVIRLLRKADIVLTNNYAFTSSTNEALTRLFLDMKKGAKIISLKDFRTGANRNGPESILNVVKYSYPPDRNYVSWTNADGCYF</sequence>
<comment type="catalytic activity">
    <reaction evidence="10 11">
        <text>L-lysyl(79)-[histone H3] + 3 S-adenosyl-L-methionine = N(6),N(6),N(6)-trimethyl-L-lysyl(79)-[histone H3] + 3 S-adenosyl-L-homocysteine + 3 H(+)</text>
        <dbReference type="Rhea" id="RHEA:60328"/>
        <dbReference type="Rhea" id="RHEA-COMP:15549"/>
        <dbReference type="Rhea" id="RHEA-COMP:15552"/>
        <dbReference type="ChEBI" id="CHEBI:15378"/>
        <dbReference type="ChEBI" id="CHEBI:29969"/>
        <dbReference type="ChEBI" id="CHEBI:57856"/>
        <dbReference type="ChEBI" id="CHEBI:59789"/>
        <dbReference type="ChEBI" id="CHEBI:61961"/>
        <dbReference type="EC" id="2.1.1.360"/>
    </reaction>
</comment>
<dbReference type="PANTHER" id="PTHR21451">
    <property type="entry name" value="HISTONE H3 METHYLTRANSFERASE"/>
    <property type="match status" value="1"/>
</dbReference>
<evidence type="ECO:0000256" key="7">
    <source>
        <dbReference type="ARBA" id="ARBA00022853"/>
    </source>
</evidence>
<feature type="compositionally biased region" description="Polar residues" evidence="12">
    <location>
        <begin position="13"/>
        <end position="22"/>
    </location>
</feature>
<evidence type="ECO:0000259" key="13">
    <source>
        <dbReference type="PROSITE" id="PS51569"/>
    </source>
</evidence>
<feature type="non-terminal residue" evidence="14">
    <location>
        <position position="451"/>
    </location>
</feature>
<feature type="compositionally biased region" description="Basic and acidic residues" evidence="12">
    <location>
        <begin position="27"/>
        <end position="56"/>
    </location>
</feature>
<evidence type="ECO:0000256" key="4">
    <source>
        <dbReference type="ARBA" id="ARBA00022603"/>
    </source>
</evidence>
<protein>
    <recommendedName>
        <fullName evidence="3 11">Histone-lysine N-methyltransferase, H3 lysine-79 specific</fullName>
        <ecNumber evidence="2 11">2.1.1.360</ecNumber>
    </recommendedName>
    <alternativeName>
        <fullName evidence="9 11">Histone H3-K79 methyltransferase</fullName>
    </alternativeName>
</protein>
<dbReference type="AlphaFoldDB" id="A0A9W4T1W2"/>
<dbReference type="CDD" id="cd02440">
    <property type="entry name" value="AdoMet_MTases"/>
    <property type="match status" value="1"/>
</dbReference>
<accession>A0A9W4T1W2</accession>
<feature type="domain" description="DOT1" evidence="13">
    <location>
        <begin position="158"/>
        <end position="451"/>
    </location>
</feature>
<evidence type="ECO:0000256" key="3">
    <source>
        <dbReference type="ARBA" id="ARBA00020987"/>
    </source>
</evidence>
<dbReference type="GO" id="GO:0032259">
    <property type="term" value="P:methylation"/>
    <property type="evidence" value="ECO:0007669"/>
    <property type="project" value="UniProtKB-KW"/>
</dbReference>
<dbReference type="Proteomes" id="UP001153678">
    <property type="component" value="Unassembled WGS sequence"/>
</dbReference>
<comment type="similarity">
    <text evidence="11">Belongs to the class I-like SAM-binding methyltransferase superfamily. DOT1 family.</text>
</comment>
<dbReference type="InterPro" id="IPR029063">
    <property type="entry name" value="SAM-dependent_MTases_sf"/>
</dbReference>
<evidence type="ECO:0000256" key="8">
    <source>
        <dbReference type="ARBA" id="ARBA00023242"/>
    </source>
</evidence>
<dbReference type="Pfam" id="PF08123">
    <property type="entry name" value="DOT1"/>
    <property type="match status" value="1"/>
</dbReference>
<evidence type="ECO:0000313" key="14">
    <source>
        <dbReference type="EMBL" id="CAI2189904.1"/>
    </source>
</evidence>
<keyword evidence="15" id="KW-1185">Reference proteome</keyword>
<dbReference type="SUPFAM" id="SSF53335">
    <property type="entry name" value="S-adenosyl-L-methionine-dependent methyltransferases"/>
    <property type="match status" value="1"/>
</dbReference>
<comment type="caution">
    <text evidence="14">The sequence shown here is derived from an EMBL/GenBank/DDBJ whole genome shotgun (WGS) entry which is preliminary data.</text>
</comment>
<keyword evidence="5 11" id="KW-0808">Transferase</keyword>
<evidence type="ECO:0000256" key="11">
    <source>
        <dbReference type="RuleBase" id="RU271113"/>
    </source>
</evidence>
<dbReference type="GO" id="GO:0140956">
    <property type="term" value="F:histone H3K79 trimethyltransferase activity"/>
    <property type="evidence" value="ECO:0007669"/>
    <property type="project" value="UniProtKB-EC"/>
</dbReference>
<evidence type="ECO:0000256" key="6">
    <source>
        <dbReference type="ARBA" id="ARBA00022691"/>
    </source>
</evidence>
<dbReference type="InterPro" id="IPR030445">
    <property type="entry name" value="H3-K79_meTrfase"/>
</dbReference>
<dbReference type="GO" id="GO:0006281">
    <property type="term" value="P:DNA repair"/>
    <property type="evidence" value="ECO:0007669"/>
    <property type="project" value="TreeGrafter"/>
</dbReference>
<comment type="subcellular location">
    <subcellularLocation>
        <location evidence="1 11">Nucleus</location>
    </subcellularLocation>
</comment>
<organism evidence="14 15">
    <name type="scientific">Funneliformis geosporum</name>
    <dbReference type="NCBI Taxonomy" id="1117311"/>
    <lineage>
        <taxon>Eukaryota</taxon>
        <taxon>Fungi</taxon>
        <taxon>Fungi incertae sedis</taxon>
        <taxon>Mucoromycota</taxon>
        <taxon>Glomeromycotina</taxon>
        <taxon>Glomeromycetes</taxon>
        <taxon>Glomerales</taxon>
        <taxon>Glomeraceae</taxon>
        <taxon>Funneliformis</taxon>
    </lineage>
</organism>
<evidence type="ECO:0000256" key="10">
    <source>
        <dbReference type="ARBA" id="ARBA00047770"/>
    </source>
</evidence>
<feature type="region of interest" description="Disordered" evidence="12">
    <location>
        <begin position="1"/>
        <end position="79"/>
    </location>
</feature>